<dbReference type="HOGENOM" id="CLU_040168_0_0_10"/>
<accession>B3QV85</accession>
<dbReference type="GO" id="GO:0050570">
    <property type="term" value="F:4-hydroxythreonine-4-phosphate dehydrogenase activity"/>
    <property type="evidence" value="ECO:0007669"/>
    <property type="project" value="UniProtKB-EC"/>
</dbReference>
<dbReference type="GO" id="GO:0046872">
    <property type="term" value="F:metal ion binding"/>
    <property type="evidence" value="ECO:0007669"/>
    <property type="project" value="UniProtKB-KW"/>
</dbReference>
<dbReference type="EC" id="1.1.1.262" evidence="4"/>
<evidence type="ECO:0000256" key="1">
    <source>
        <dbReference type="ARBA" id="ARBA00022723"/>
    </source>
</evidence>
<evidence type="ECO:0000256" key="3">
    <source>
        <dbReference type="ARBA" id="ARBA00023027"/>
    </source>
</evidence>
<dbReference type="AlphaFoldDB" id="B3QV85"/>
<dbReference type="RefSeq" id="WP_012499123.1">
    <property type="nucleotide sequence ID" value="NC_011026.1"/>
</dbReference>
<dbReference type="Proteomes" id="UP000001208">
    <property type="component" value="Chromosome"/>
</dbReference>
<dbReference type="GO" id="GO:0051287">
    <property type="term" value="F:NAD binding"/>
    <property type="evidence" value="ECO:0007669"/>
    <property type="project" value="InterPro"/>
</dbReference>
<dbReference type="Gene3D" id="3.40.718.10">
    <property type="entry name" value="Isopropylmalate Dehydrogenase"/>
    <property type="match status" value="1"/>
</dbReference>
<protein>
    <submittedName>
        <fullName evidence="4">4-hydroxythreonine-4-phosphate dehydrogenase</fullName>
        <ecNumber evidence="4">1.1.1.262</ecNumber>
    </submittedName>
</protein>
<gene>
    <name evidence="4" type="ordered locus">Ctha_0568</name>
</gene>
<dbReference type="SUPFAM" id="SSF53659">
    <property type="entry name" value="Isocitrate/Isopropylmalate dehydrogenase-like"/>
    <property type="match status" value="1"/>
</dbReference>
<keyword evidence="1" id="KW-0479">Metal-binding</keyword>
<reference evidence="4 5" key="1">
    <citation type="submission" date="2008-06" db="EMBL/GenBank/DDBJ databases">
        <title>Complete sequence of Chloroherpeton thalassium ATCC 35110.</title>
        <authorList>
            <consortium name="US DOE Joint Genome Institute"/>
            <person name="Lucas S."/>
            <person name="Copeland A."/>
            <person name="Lapidus A."/>
            <person name="Glavina del Rio T."/>
            <person name="Dalin E."/>
            <person name="Tice H."/>
            <person name="Bruce D."/>
            <person name="Goodwin L."/>
            <person name="Pitluck S."/>
            <person name="Schmutz J."/>
            <person name="Larimer F."/>
            <person name="Land M."/>
            <person name="Hauser L."/>
            <person name="Kyrpides N."/>
            <person name="Mikhailova N."/>
            <person name="Liu Z."/>
            <person name="Li T."/>
            <person name="Zhao F."/>
            <person name="Overmann J."/>
            <person name="Bryant D.A."/>
            <person name="Richardson P."/>
        </authorList>
    </citation>
    <scope>NUCLEOTIDE SEQUENCE [LARGE SCALE GENOMIC DNA]</scope>
    <source>
        <strain evidence="5">ATCC 35110 / GB-78</strain>
    </source>
</reference>
<name>B3QV85_CHLT3</name>
<dbReference type="Pfam" id="PF04166">
    <property type="entry name" value="PdxA"/>
    <property type="match status" value="1"/>
</dbReference>
<dbReference type="EMBL" id="CP001100">
    <property type="protein sequence ID" value="ACF13039.1"/>
    <property type="molecule type" value="Genomic_DNA"/>
</dbReference>
<keyword evidence="2 4" id="KW-0560">Oxidoreductase</keyword>
<dbReference type="eggNOG" id="COG1995">
    <property type="taxonomic scope" value="Bacteria"/>
</dbReference>
<proteinExistence type="predicted"/>
<dbReference type="STRING" id="517418.Ctha_0568"/>
<dbReference type="PANTHER" id="PTHR30004">
    <property type="entry name" value="4-HYDROXYTHREONINE-4-PHOSPHATE DEHYDROGENASE"/>
    <property type="match status" value="1"/>
</dbReference>
<evidence type="ECO:0000313" key="5">
    <source>
        <dbReference type="Proteomes" id="UP000001208"/>
    </source>
</evidence>
<dbReference type="PANTHER" id="PTHR30004:SF6">
    <property type="entry name" value="D-THREONATE 4-PHOSPHATE DEHYDROGENASE"/>
    <property type="match status" value="1"/>
</dbReference>
<keyword evidence="5" id="KW-1185">Reference proteome</keyword>
<organism evidence="4 5">
    <name type="scientific">Chloroherpeton thalassium (strain ATCC 35110 / GB-78)</name>
    <dbReference type="NCBI Taxonomy" id="517418"/>
    <lineage>
        <taxon>Bacteria</taxon>
        <taxon>Pseudomonadati</taxon>
        <taxon>Chlorobiota</taxon>
        <taxon>Chlorobiia</taxon>
        <taxon>Chlorobiales</taxon>
        <taxon>Chloroherpetonaceae</taxon>
        <taxon>Chloroherpeton</taxon>
    </lineage>
</organism>
<dbReference type="OrthoDB" id="9801783at2"/>
<dbReference type="KEGG" id="cts:Ctha_0568"/>
<dbReference type="InterPro" id="IPR005255">
    <property type="entry name" value="PdxA_fam"/>
</dbReference>
<evidence type="ECO:0000256" key="2">
    <source>
        <dbReference type="ARBA" id="ARBA00023002"/>
    </source>
</evidence>
<keyword evidence="3" id="KW-0520">NAD</keyword>
<evidence type="ECO:0000313" key="4">
    <source>
        <dbReference type="EMBL" id="ACF13039.1"/>
    </source>
</evidence>
<dbReference type="NCBIfam" id="TIGR00557">
    <property type="entry name" value="pdxA"/>
    <property type="match status" value="1"/>
</dbReference>
<sequence>MTILWTIGDINGIGPEIILKSFMKLERGEQFVVVGSFKVLQHYVDVLSLPVQLKRIKNIEAISTMDAAQKVLPVLDVGKSIRLTQGKVSASAGELAMMAIERATTLCLMKRADAMVTAPIHKEAISKAGYSFSGHTDYITYLCGSDFSQMMLCDRQSKLKVVLATVHVPVSKVSALVRQDGIEKSIVAMAESLAKDFAVQDPRIAVLALNPHASDGGVIGNEEQLTLEPQIKKLQKNYRVEGPFASDGFFGTASYNAFDAVLAMYHDQGLIPFKMLAFETGVNVTMGLPIVRTSPDHGTAFDIAGKGIASEASFIEATLMACEIARARQMQNEEGQ</sequence>